<dbReference type="PANTHER" id="PTHR14523">
    <property type="entry name" value="UNCHARACTERIZED PROTEIN C17ORF53 HOMOLOG"/>
    <property type="match status" value="1"/>
</dbReference>
<keyword evidence="3 4" id="KW-0687">Ribonucleoprotein</keyword>
<evidence type="ECO:0000256" key="1">
    <source>
        <dbReference type="ARBA" id="ARBA00007645"/>
    </source>
</evidence>
<feature type="domain" description="Homologous recombination OB-fold protein OB-fold" evidence="5">
    <location>
        <begin position="282"/>
        <end position="345"/>
    </location>
</feature>
<dbReference type="GO" id="GO:0003735">
    <property type="term" value="F:structural constituent of ribosome"/>
    <property type="evidence" value="ECO:0007669"/>
    <property type="project" value="InterPro"/>
</dbReference>
<gene>
    <name evidence="6" type="ORF">NQ318_019497</name>
</gene>
<keyword evidence="7" id="KW-1185">Reference proteome</keyword>
<dbReference type="InterPro" id="IPR035977">
    <property type="entry name" value="Ribosomal_bL36_sp"/>
</dbReference>
<dbReference type="SUPFAM" id="SSF57840">
    <property type="entry name" value="Ribosomal protein L36"/>
    <property type="match status" value="1"/>
</dbReference>
<dbReference type="InterPro" id="IPR058570">
    <property type="entry name" value="HROB_OB"/>
</dbReference>
<evidence type="ECO:0000313" key="6">
    <source>
        <dbReference type="EMBL" id="KAJ8943890.1"/>
    </source>
</evidence>
<evidence type="ECO:0000259" key="5">
    <source>
        <dbReference type="Pfam" id="PF15072"/>
    </source>
</evidence>
<dbReference type="AlphaFoldDB" id="A0AAV8XY80"/>
<dbReference type="PANTHER" id="PTHR14523:SF1">
    <property type="entry name" value="HOMOLOGOUS RECOMBINATION OB-FOLD PROTEIN"/>
    <property type="match status" value="1"/>
</dbReference>
<dbReference type="InterPro" id="IPR000473">
    <property type="entry name" value="Ribosomal_bL36"/>
</dbReference>
<evidence type="ECO:0000256" key="3">
    <source>
        <dbReference type="ARBA" id="ARBA00023274"/>
    </source>
</evidence>
<dbReference type="Pfam" id="PF00444">
    <property type="entry name" value="Ribosomal_L36"/>
    <property type="match status" value="1"/>
</dbReference>
<reference evidence="6" key="1">
    <citation type="journal article" date="2023" name="Insect Mol. Biol.">
        <title>Genome sequencing provides insights into the evolution of gene families encoding plant cell wall-degrading enzymes in longhorned beetles.</title>
        <authorList>
            <person name="Shin N.R."/>
            <person name="Okamura Y."/>
            <person name="Kirsch R."/>
            <person name="Pauchet Y."/>
        </authorList>
    </citation>
    <scope>NUCLEOTIDE SEQUENCE</scope>
    <source>
        <strain evidence="6">AMC_N1</strain>
    </source>
</reference>
<dbReference type="NCBIfam" id="TIGR01022">
    <property type="entry name" value="rpmJ_bact"/>
    <property type="match status" value="1"/>
</dbReference>
<accession>A0AAV8XY80</accession>
<dbReference type="Proteomes" id="UP001162162">
    <property type="component" value="Unassembled WGS sequence"/>
</dbReference>
<evidence type="ECO:0000256" key="2">
    <source>
        <dbReference type="ARBA" id="ARBA00022980"/>
    </source>
</evidence>
<dbReference type="Pfam" id="PF15072">
    <property type="entry name" value="HROB"/>
    <property type="match status" value="1"/>
</dbReference>
<protein>
    <recommendedName>
        <fullName evidence="4">Ribosomal protein</fullName>
    </recommendedName>
</protein>
<dbReference type="EMBL" id="JAPWTK010000273">
    <property type="protein sequence ID" value="KAJ8943890.1"/>
    <property type="molecule type" value="Genomic_DNA"/>
</dbReference>
<keyword evidence="2 4" id="KW-0689">Ribosomal protein</keyword>
<proteinExistence type="inferred from homology"/>
<comment type="caution">
    <text evidence="6">The sequence shown here is derived from an EMBL/GenBank/DDBJ whole genome shotgun (WGS) entry which is preliminary data.</text>
</comment>
<comment type="similarity">
    <text evidence="1 4">Belongs to the bacterial ribosomal protein bL36 family.</text>
</comment>
<organism evidence="6 7">
    <name type="scientific">Aromia moschata</name>
    <dbReference type="NCBI Taxonomy" id="1265417"/>
    <lineage>
        <taxon>Eukaryota</taxon>
        <taxon>Metazoa</taxon>
        <taxon>Ecdysozoa</taxon>
        <taxon>Arthropoda</taxon>
        <taxon>Hexapoda</taxon>
        <taxon>Insecta</taxon>
        <taxon>Pterygota</taxon>
        <taxon>Neoptera</taxon>
        <taxon>Endopterygota</taxon>
        <taxon>Coleoptera</taxon>
        <taxon>Polyphaga</taxon>
        <taxon>Cucujiformia</taxon>
        <taxon>Chrysomeloidea</taxon>
        <taxon>Cerambycidae</taxon>
        <taxon>Cerambycinae</taxon>
        <taxon>Callichromatini</taxon>
        <taxon>Aromia</taxon>
    </lineage>
</organism>
<evidence type="ECO:0000313" key="7">
    <source>
        <dbReference type="Proteomes" id="UP001162162"/>
    </source>
</evidence>
<dbReference type="HAMAP" id="MF_00251">
    <property type="entry name" value="Ribosomal_bL36"/>
    <property type="match status" value="1"/>
</dbReference>
<dbReference type="GO" id="GO:0005840">
    <property type="term" value="C:ribosome"/>
    <property type="evidence" value="ECO:0007669"/>
    <property type="project" value="UniProtKB-KW"/>
</dbReference>
<evidence type="ECO:0000256" key="4">
    <source>
        <dbReference type="RuleBase" id="RU000570"/>
    </source>
</evidence>
<name>A0AAV8XY80_9CUCU</name>
<dbReference type="GO" id="GO:0000725">
    <property type="term" value="P:recombinational repair"/>
    <property type="evidence" value="ECO:0007669"/>
    <property type="project" value="InterPro"/>
</dbReference>
<sequence>MFSVLRNLLINATKRINLPFNSTAMYHMLSKQTHLALPQQTQQKFLIPVTQNIIPSCGFKVVGKVKKRCKDCYFVRREERLYIICKTHPRHKQMSMVKDPKNTWILTHATQSKILLETSFTPASSSTQTSFSQKRLSQVNTDKGNYKKLRLYNEEQQSITYKDKEIKHSPKKIEENIETSVSVPSKIVKRKFPGPAGLLPERREHNKSILDFISDDKAHKVNRTQDEMFLCSQRTVSVFEDGPWKEMTKDFYVPNGEAPYEKFTIKWIKKQASLKKLLVNHKAPFLAGIIESLEIFDGKIPTVNVTLKDATGEIQGTVLHSLYEDYCNFFTIGSVLVLKQFGVLSGGYKKPLSDDNS</sequence>
<dbReference type="GO" id="GO:0006412">
    <property type="term" value="P:translation"/>
    <property type="evidence" value="ECO:0007669"/>
    <property type="project" value="InterPro"/>
</dbReference>
<dbReference type="InterPro" id="IPR028045">
    <property type="entry name" value="HROB"/>
</dbReference>
<dbReference type="GO" id="GO:1990904">
    <property type="term" value="C:ribonucleoprotein complex"/>
    <property type="evidence" value="ECO:0007669"/>
    <property type="project" value="UniProtKB-KW"/>
</dbReference>